<protein>
    <submittedName>
        <fullName evidence="3">Amino_oxidase domain-containing protein</fullName>
    </submittedName>
</protein>
<keyword evidence="2" id="KW-1185">Reference proteome</keyword>
<evidence type="ECO:0000313" key="2">
    <source>
        <dbReference type="Proteomes" id="UP000271098"/>
    </source>
</evidence>
<gene>
    <name evidence="1" type="ORF">GPUH_LOCUS25951</name>
</gene>
<reference evidence="3" key="1">
    <citation type="submission" date="2016-06" db="UniProtKB">
        <authorList>
            <consortium name="WormBaseParasite"/>
        </authorList>
    </citation>
    <scope>IDENTIFICATION</scope>
</reference>
<dbReference type="WBParaSite" id="GPUH_0002598001-mRNA-1">
    <property type="protein sequence ID" value="GPUH_0002598001-mRNA-1"/>
    <property type="gene ID" value="GPUH_0002598001"/>
</dbReference>
<dbReference type="OrthoDB" id="424974at2759"/>
<evidence type="ECO:0000313" key="3">
    <source>
        <dbReference type="WBParaSite" id="GPUH_0002598001-mRNA-1"/>
    </source>
</evidence>
<sequence>MGSSVAYWIKQTFRDEDYKVVVVENNDKLKMLGFYVVRNRGTFWKDNDPPDVHFLPMSFMYLACTPEDVERLKRNWKVQTLVAINFFFLPISSTIF</sequence>
<name>A0A183EYA9_9BILA</name>
<dbReference type="EMBL" id="UYRT01107742">
    <property type="protein sequence ID" value="VDN44896.1"/>
    <property type="molecule type" value="Genomic_DNA"/>
</dbReference>
<dbReference type="AlphaFoldDB" id="A0A183EYA9"/>
<reference evidence="1 2" key="2">
    <citation type="submission" date="2018-11" db="EMBL/GenBank/DDBJ databases">
        <authorList>
            <consortium name="Pathogen Informatics"/>
        </authorList>
    </citation>
    <scope>NUCLEOTIDE SEQUENCE [LARGE SCALE GENOMIC DNA]</scope>
</reference>
<accession>A0A183EYA9</accession>
<dbReference type="Proteomes" id="UP000271098">
    <property type="component" value="Unassembled WGS sequence"/>
</dbReference>
<proteinExistence type="predicted"/>
<evidence type="ECO:0000313" key="1">
    <source>
        <dbReference type="EMBL" id="VDN44896.1"/>
    </source>
</evidence>
<organism evidence="3">
    <name type="scientific">Gongylonema pulchrum</name>
    <dbReference type="NCBI Taxonomy" id="637853"/>
    <lineage>
        <taxon>Eukaryota</taxon>
        <taxon>Metazoa</taxon>
        <taxon>Ecdysozoa</taxon>
        <taxon>Nematoda</taxon>
        <taxon>Chromadorea</taxon>
        <taxon>Rhabditida</taxon>
        <taxon>Spirurina</taxon>
        <taxon>Spiruromorpha</taxon>
        <taxon>Spiruroidea</taxon>
        <taxon>Gongylonematidae</taxon>
        <taxon>Gongylonema</taxon>
    </lineage>
</organism>